<feature type="compositionally biased region" description="Basic and acidic residues" evidence="5">
    <location>
        <begin position="573"/>
        <end position="583"/>
    </location>
</feature>
<dbReference type="STRING" id="706587.Desti_0946"/>
<keyword evidence="6" id="KW-0472">Membrane</keyword>
<dbReference type="InterPro" id="IPR006626">
    <property type="entry name" value="PbH1"/>
</dbReference>
<gene>
    <name evidence="8" type="ordered locus">Desti_0946</name>
</gene>
<organism evidence="8 9">
    <name type="scientific">Desulfomonile tiedjei (strain ATCC 49306 / DSM 6799 / DCB-1)</name>
    <dbReference type="NCBI Taxonomy" id="706587"/>
    <lineage>
        <taxon>Bacteria</taxon>
        <taxon>Pseudomonadati</taxon>
        <taxon>Thermodesulfobacteriota</taxon>
        <taxon>Desulfomonilia</taxon>
        <taxon>Desulfomonilales</taxon>
        <taxon>Desulfomonilaceae</taxon>
        <taxon>Desulfomonile</taxon>
    </lineage>
</organism>
<dbReference type="NCBIfam" id="NF041518">
    <property type="entry name" value="choice_anch_Q"/>
    <property type="match status" value="1"/>
</dbReference>
<name>I4C274_DESTA</name>
<dbReference type="InterPro" id="IPR059226">
    <property type="entry name" value="Choice_anch_Q_dom"/>
</dbReference>
<dbReference type="InterPro" id="IPR012334">
    <property type="entry name" value="Pectin_lyas_fold"/>
</dbReference>
<keyword evidence="6" id="KW-0812">Transmembrane</keyword>
<reference evidence="9" key="1">
    <citation type="submission" date="2012-06" db="EMBL/GenBank/DDBJ databases">
        <title>Complete sequence of chromosome of Desulfomonile tiedjei DSM 6799.</title>
        <authorList>
            <person name="Lucas S."/>
            <person name="Copeland A."/>
            <person name="Lapidus A."/>
            <person name="Glavina del Rio T."/>
            <person name="Dalin E."/>
            <person name="Tice H."/>
            <person name="Bruce D."/>
            <person name="Goodwin L."/>
            <person name="Pitluck S."/>
            <person name="Peters L."/>
            <person name="Ovchinnikova G."/>
            <person name="Zeytun A."/>
            <person name="Lu M."/>
            <person name="Kyrpides N."/>
            <person name="Mavromatis K."/>
            <person name="Ivanova N."/>
            <person name="Brettin T."/>
            <person name="Detter J.C."/>
            <person name="Han C."/>
            <person name="Larimer F."/>
            <person name="Land M."/>
            <person name="Hauser L."/>
            <person name="Markowitz V."/>
            <person name="Cheng J.-F."/>
            <person name="Hugenholtz P."/>
            <person name="Woyke T."/>
            <person name="Wu D."/>
            <person name="Spring S."/>
            <person name="Schroeder M."/>
            <person name="Brambilla E."/>
            <person name="Klenk H.-P."/>
            <person name="Eisen J.A."/>
        </authorList>
    </citation>
    <scope>NUCLEOTIDE SEQUENCE [LARGE SCALE GENOMIC DNA]</scope>
    <source>
        <strain evidence="9">ATCC 49306 / DSM 6799 / DCB-1</strain>
    </source>
</reference>
<dbReference type="Proteomes" id="UP000006055">
    <property type="component" value="Chromosome"/>
</dbReference>
<evidence type="ECO:0000256" key="2">
    <source>
        <dbReference type="ARBA" id="ARBA00016512"/>
    </source>
</evidence>
<keyword evidence="9" id="KW-1185">Reference proteome</keyword>
<evidence type="ECO:0000313" key="8">
    <source>
        <dbReference type="EMBL" id="AFM23665.1"/>
    </source>
</evidence>
<dbReference type="SMART" id="SM00710">
    <property type="entry name" value="PbH1"/>
    <property type="match status" value="3"/>
</dbReference>
<evidence type="ECO:0000256" key="4">
    <source>
        <dbReference type="ARBA" id="ARBA00022729"/>
    </source>
</evidence>
<evidence type="ECO:0000256" key="1">
    <source>
        <dbReference type="ARBA" id="ARBA00004613"/>
    </source>
</evidence>
<keyword evidence="4" id="KW-0732">Signal</keyword>
<dbReference type="Gene3D" id="2.160.20.10">
    <property type="entry name" value="Single-stranded right-handed beta-helix, Pectin lyase-like"/>
    <property type="match status" value="2"/>
</dbReference>
<dbReference type="RefSeq" id="WP_014808821.1">
    <property type="nucleotide sequence ID" value="NC_018025.1"/>
</dbReference>
<dbReference type="EMBL" id="CP003360">
    <property type="protein sequence ID" value="AFM23665.1"/>
    <property type="molecule type" value="Genomic_DNA"/>
</dbReference>
<evidence type="ECO:0000313" key="9">
    <source>
        <dbReference type="Proteomes" id="UP000006055"/>
    </source>
</evidence>
<dbReference type="Pfam" id="PF13229">
    <property type="entry name" value="Beta_helix"/>
    <property type="match status" value="1"/>
</dbReference>
<keyword evidence="6" id="KW-1133">Transmembrane helix</keyword>
<dbReference type="AlphaFoldDB" id="I4C274"/>
<dbReference type="SUPFAM" id="SSF51126">
    <property type="entry name" value="Pectin lyase-like"/>
    <property type="match status" value="1"/>
</dbReference>
<dbReference type="PROSITE" id="PS00018">
    <property type="entry name" value="EF_HAND_1"/>
    <property type="match status" value="1"/>
</dbReference>
<dbReference type="InterPro" id="IPR011050">
    <property type="entry name" value="Pectin_lyase_fold/virulence"/>
</dbReference>
<proteinExistence type="predicted"/>
<sequence length="602" mass="66630">MAKLPYRQSAVPAGLRNSCDFQSTGEESPAYYQLFLWNKCQNETKLTHVGISQVAALFFVLCVQHIVLSGFLYAAVYHVDAMKGSPQGSGTEADPFLTIQQASLVLQPGDTALIREGIYHEQIMGGNSGTPDAPVIYEGVDRDKVILQGSVRVKDWVRQGDVWMKNGLHPVTHQNAFVMVDEKRMLRKVDAPEQITTGTFYLLENGTYIIKLWDDADPNRDHNVEVYEYDLAFNSGDRWNGTAKKWIVVRNMTLEKYGVNAISTDTDHPADNAHWELDRLTVRYNRAEGVFHCLDDWYIHDCEFVRNGVHGCQINGARVKFINNYCAENEWFGVSGDGGCGVLIGPDASAYSCEIRDNVFKANGDPRGYGCGIYLEGRSRNNLVENNLISGGTVAGISFFGSSWNTVINNVLVDIAPDNDWDMAAAFVLHHSLEGAPTEPIGNLIAHNTVWGCPGPLFAEKSEGSASSRDRNRFVNNVVVRCRFLTPLPKSAQVVLEHNGWYSCPSTDTSDLRALKHLIKSYLASLRQNSDRAYTAHGLVGIDPGLENPAAGNFGLREDSPIVDAGIALEIVTKDKNGTERPQGKAPDLGAYEYYPRNKQAR</sequence>
<evidence type="ECO:0000256" key="3">
    <source>
        <dbReference type="ARBA" id="ARBA00022525"/>
    </source>
</evidence>
<dbReference type="KEGG" id="dti:Desti_0946"/>
<dbReference type="NCBIfam" id="TIGR03804">
    <property type="entry name" value="para_beta_helix"/>
    <property type="match status" value="1"/>
</dbReference>
<feature type="domain" description="Right handed beta helix" evidence="7">
    <location>
        <begin position="272"/>
        <end position="415"/>
    </location>
</feature>
<dbReference type="PANTHER" id="PTHR40088:SF2">
    <property type="entry name" value="SECRETED SUGAR HYDROLASE"/>
    <property type="match status" value="1"/>
</dbReference>
<dbReference type="InterPro" id="IPR039448">
    <property type="entry name" value="Beta_helix"/>
</dbReference>
<feature type="transmembrane region" description="Helical" evidence="6">
    <location>
        <begin position="54"/>
        <end position="76"/>
    </location>
</feature>
<dbReference type="OrthoDB" id="5522195at2"/>
<evidence type="ECO:0000256" key="5">
    <source>
        <dbReference type="SAM" id="MobiDB-lite"/>
    </source>
</evidence>
<dbReference type="GO" id="GO:0016837">
    <property type="term" value="F:carbon-oxygen lyase activity, acting on polysaccharides"/>
    <property type="evidence" value="ECO:0007669"/>
    <property type="project" value="TreeGrafter"/>
</dbReference>
<feature type="region of interest" description="Disordered" evidence="5">
    <location>
        <begin position="573"/>
        <end position="602"/>
    </location>
</feature>
<evidence type="ECO:0000256" key="6">
    <source>
        <dbReference type="SAM" id="Phobius"/>
    </source>
</evidence>
<accession>I4C274</accession>
<dbReference type="PANTHER" id="PTHR40088">
    <property type="entry name" value="PECTATE LYASE (EUROFUNG)"/>
    <property type="match status" value="1"/>
</dbReference>
<dbReference type="InterPro" id="IPR052052">
    <property type="entry name" value="Polysaccharide_Lyase_9"/>
</dbReference>
<evidence type="ECO:0000259" key="7">
    <source>
        <dbReference type="Pfam" id="PF13229"/>
    </source>
</evidence>
<dbReference type="GO" id="GO:0005576">
    <property type="term" value="C:extracellular region"/>
    <property type="evidence" value="ECO:0007669"/>
    <property type="project" value="UniProtKB-SubCell"/>
</dbReference>
<protein>
    <recommendedName>
        <fullName evidence="2">Probable pectate lyase C</fullName>
    </recommendedName>
</protein>
<keyword evidence="3" id="KW-0964">Secreted</keyword>
<dbReference type="eggNOG" id="COG3420">
    <property type="taxonomic scope" value="Bacteria"/>
</dbReference>
<dbReference type="InterPro" id="IPR022441">
    <property type="entry name" value="Para_beta_helix_rpt-2"/>
</dbReference>
<dbReference type="InterPro" id="IPR018247">
    <property type="entry name" value="EF_Hand_1_Ca_BS"/>
</dbReference>
<comment type="subcellular location">
    <subcellularLocation>
        <location evidence="1">Secreted</location>
    </subcellularLocation>
</comment>
<dbReference type="HOGENOM" id="CLU_024563_0_0_7"/>